<keyword evidence="3" id="KW-1185">Reference proteome</keyword>
<dbReference type="HOGENOM" id="CLU_2446722_0_0_1"/>
<evidence type="ECO:0000313" key="3">
    <source>
        <dbReference type="Proteomes" id="UP000054166"/>
    </source>
</evidence>
<dbReference type="EMBL" id="KN832994">
    <property type="protein sequence ID" value="KIM82493.1"/>
    <property type="molecule type" value="Genomic_DNA"/>
</dbReference>
<feature type="region of interest" description="Disordered" evidence="1">
    <location>
        <begin position="1"/>
        <end position="20"/>
    </location>
</feature>
<reference evidence="2 3" key="1">
    <citation type="submission" date="2014-04" db="EMBL/GenBank/DDBJ databases">
        <authorList>
            <consortium name="DOE Joint Genome Institute"/>
            <person name="Kuo A."/>
            <person name="Tarkka M."/>
            <person name="Buscot F."/>
            <person name="Kohler A."/>
            <person name="Nagy L.G."/>
            <person name="Floudas D."/>
            <person name="Copeland A."/>
            <person name="Barry K.W."/>
            <person name="Cichocki N."/>
            <person name="Veneault-Fourrey C."/>
            <person name="LaButti K."/>
            <person name="Lindquist E.A."/>
            <person name="Lipzen A."/>
            <person name="Lundell T."/>
            <person name="Morin E."/>
            <person name="Murat C."/>
            <person name="Sun H."/>
            <person name="Tunlid A."/>
            <person name="Henrissat B."/>
            <person name="Grigoriev I.V."/>
            <person name="Hibbett D.S."/>
            <person name="Martin F."/>
            <person name="Nordberg H.P."/>
            <person name="Cantor M.N."/>
            <person name="Hua S.X."/>
        </authorList>
    </citation>
    <scope>NUCLEOTIDE SEQUENCE [LARGE SCALE GENOMIC DNA]</scope>
    <source>
        <strain evidence="2 3">F 1598</strain>
    </source>
</reference>
<evidence type="ECO:0000256" key="1">
    <source>
        <dbReference type="SAM" id="MobiDB-lite"/>
    </source>
</evidence>
<sequence>MMNRSSSSSTPPNNMVRTTSWQSDPDLYALQALTQALELGKKILRDRIDNIPDVRSQGTATDRDSWSLSYSHNSFSVDPFVPNSIDLGAN</sequence>
<reference evidence="3" key="2">
    <citation type="submission" date="2015-01" db="EMBL/GenBank/DDBJ databases">
        <title>Evolutionary Origins and Diversification of the Mycorrhizal Mutualists.</title>
        <authorList>
            <consortium name="DOE Joint Genome Institute"/>
            <consortium name="Mycorrhizal Genomics Consortium"/>
            <person name="Kohler A."/>
            <person name="Kuo A."/>
            <person name="Nagy L.G."/>
            <person name="Floudas D."/>
            <person name="Copeland A."/>
            <person name="Barry K.W."/>
            <person name="Cichocki N."/>
            <person name="Veneault-Fourrey C."/>
            <person name="LaButti K."/>
            <person name="Lindquist E.A."/>
            <person name="Lipzen A."/>
            <person name="Lundell T."/>
            <person name="Morin E."/>
            <person name="Murat C."/>
            <person name="Riley R."/>
            <person name="Ohm R."/>
            <person name="Sun H."/>
            <person name="Tunlid A."/>
            <person name="Henrissat B."/>
            <person name="Grigoriev I.V."/>
            <person name="Hibbett D.S."/>
            <person name="Martin F."/>
        </authorList>
    </citation>
    <scope>NUCLEOTIDE SEQUENCE [LARGE SCALE GENOMIC DNA]</scope>
    <source>
        <strain evidence="3">F 1598</strain>
    </source>
</reference>
<protein>
    <submittedName>
        <fullName evidence="2">Uncharacterized protein</fullName>
    </submittedName>
</protein>
<dbReference type="Proteomes" id="UP000054166">
    <property type="component" value="Unassembled WGS sequence"/>
</dbReference>
<evidence type="ECO:0000313" key="2">
    <source>
        <dbReference type="EMBL" id="KIM82493.1"/>
    </source>
</evidence>
<dbReference type="InParanoid" id="A0A0C3B861"/>
<feature type="compositionally biased region" description="Polar residues" evidence="1">
    <location>
        <begin position="10"/>
        <end position="20"/>
    </location>
</feature>
<gene>
    <name evidence="2" type="ORF">PILCRDRAFT_820350</name>
</gene>
<feature type="non-terminal residue" evidence="2">
    <location>
        <position position="90"/>
    </location>
</feature>
<organism evidence="2 3">
    <name type="scientific">Piloderma croceum (strain F 1598)</name>
    <dbReference type="NCBI Taxonomy" id="765440"/>
    <lineage>
        <taxon>Eukaryota</taxon>
        <taxon>Fungi</taxon>
        <taxon>Dikarya</taxon>
        <taxon>Basidiomycota</taxon>
        <taxon>Agaricomycotina</taxon>
        <taxon>Agaricomycetes</taxon>
        <taxon>Agaricomycetidae</taxon>
        <taxon>Atheliales</taxon>
        <taxon>Atheliaceae</taxon>
        <taxon>Piloderma</taxon>
    </lineage>
</organism>
<accession>A0A0C3B861</accession>
<proteinExistence type="predicted"/>
<dbReference type="AlphaFoldDB" id="A0A0C3B861"/>
<name>A0A0C3B861_PILCF</name>